<organism evidence="1 2">
    <name type="scientific">Paramecium octaurelia</name>
    <dbReference type="NCBI Taxonomy" id="43137"/>
    <lineage>
        <taxon>Eukaryota</taxon>
        <taxon>Sar</taxon>
        <taxon>Alveolata</taxon>
        <taxon>Ciliophora</taxon>
        <taxon>Intramacronucleata</taxon>
        <taxon>Oligohymenophorea</taxon>
        <taxon>Peniculida</taxon>
        <taxon>Parameciidae</taxon>
        <taxon>Paramecium</taxon>
    </lineage>
</organism>
<accession>A0A8S1XM65</accession>
<name>A0A8S1XM65_PAROT</name>
<dbReference type="Proteomes" id="UP000683925">
    <property type="component" value="Unassembled WGS sequence"/>
</dbReference>
<sequence length="122" mass="14321">MDSISTCLSLLNFKSNKETKCTKDELNRSIDLYTDSNISIMERQIVKYLHGMGIQTKTDPVLKEQQYWSQRRIESNKSLEEFQRLPQLQLNTCVLRLLNSRESQFNKYFHKNESILQASLAS</sequence>
<dbReference type="OMA" id="SNKETKC"/>
<dbReference type="EMBL" id="CAJJDP010000126">
    <property type="protein sequence ID" value="CAD8202173.1"/>
    <property type="molecule type" value="Genomic_DNA"/>
</dbReference>
<proteinExistence type="predicted"/>
<dbReference type="AlphaFoldDB" id="A0A8S1XM65"/>
<dbReference type="OrthoDB" id="284527at2759"/>
<evidence type="ECO:0000313" key="2">
    <source>
        <dbReference type="Proteomes" id="UP000683925"/>
    </source>
</evidence>
<evidence type="ECO:0000313" key="1">
    <source>
        <dbReference type="EMBL" id="CAD8202173.1"/>
    </source>
</evidence>
<gene>
    <name evidence="1" type="ORF">POCTA_138.1.T1260115</name>
</gene>
<reference evidence="1" key="1">
    <citation type="submission" date="2021-01" db="EMBL/GenBank/DDBJ databases">
        <authorList>
            <consortium name="Genoscope - CEA"/>
            <person name="William W."/>
        </authorList>
    </citation>
    <scope>NUCLEOTIDE SEQUENCE</scope>
</reference>
<comment type="caution">
    <text evidence="1">The sequence shown here is derived from an EMBL/GenBank/DDBJ whole genome shotgun (WGS) entry which is preliminary data.</text>
</comment>
<keyword evidence="2" id="KW-1185">Reference proteome</keyword>
<protein>
    <submittedName>
        <fullName evidence="1">Uncharacterized protein</fullName>
    </submittedName>
</protein>